<sequence>MMTLLDKKTNQIDRISDLPSNVIDAILGNLEIRDQVATSILSKKWRYMWTSAPQIFFDEYFFRSLMGVHDDVVYEIIIGVLMLHNGPIHKFSIDLFYTFDFNTEKFNRLIPFMSRDIQHLELVICGFGSVEDQMLDNLSLDILFSCKELTYFKFNGCKNLSISPDFRGIRKLLELDLECDEIESSALDTFMSGCPLLEKLSVGFRFGCDHLVISSPSLKVFVLELYDTKSVCLEKANNLIDFTLKLSRFGASVYIKSLPQVKKFSLTNWGKIPLADIIPPVLLTSSFSSLEYLQLDEFDLNDKGDILYLVRLLESAPSLVKLVIQDYEDDHSTQVLDPSEELEWRSCCLKLQTVEICVEASSQHGMSLIQFILANSPLLKTLTFNFCSYRELDGPMLKTSQDLLRMERASPRAEVNFIHSAYRRRPLSIYIE</sequence>
<dbReference type="InterPro" id="IPR036047">
    <property type="entry name" value="F-box-like_dom_sf"/>
</dbReference>
<dbReference type="InterPro" id="IPR006566">
    <property type="entry name" value="FBD"/>
</dbReference>
<dbReference type="Pfam" id="PF00646">
    <property type="entry name" value="F-box"/>
    <property type="match status" value="1"/>
</dbReference>
<dbReference type="Gramene" id="PSAT_LOCUS13225_t1">
    <property type="protein sequence ID" value="CAL5193407.1"/>
    <property type="gene ID" value="PSAT_LOCUS13225"/>
</dbReference>
<dbReference type="PROSITE" id="PS50181">
    <property type="entry name" value="FBOX"/>
    <property type="match status" value="1"/>
</dbReference>
<evidence type="ECO:0000313" key="2">
    <source>
        <dbReference type="EMBL" id="KAI5427174.1"/>
    </source>
</evidence>
<dbReference type="SMART" id="SM00579">
    <property type="entry name" value="FBD"/>
    <property type="match status" value="1"/>
</dbReference>
<evidence type="ECO:0000313" key="3">
    <source>
        <dbReference type="Proteomes" id="UP001058974"/>
    </source>
</evidence>
<dbReference type="OrthoDB" id="1427035at2759"/>
<feature type="domain" description="F-box" evidence="1">
    <location>
        <begin position="12"/>
        <end position="65"/>
    </location>
</feature>
<organism evidence="2 3">
    <name type="scientific">Pisum sativum</name>
    <name type="common">Garden pea</name>
    <name type="synonym">Lathyrus oleraceus</name>
    <dbReference type="NCBI Taxonomy" id="3888"/>
    <lineage>
        <taxon>Eukaryota</taxon>
        <taxon>Viridiplantae</taxon>
        <taxon>Streptophyta</taxon>
        <taxon>Embryophyta</taxon>
        <taxon>Tracheophyta</taxon>
        <taxon>Spermatophyta</taxon>
        <taxon>Magnoliopsida</taxon>
        <taxon>eudicotyledons</taxon>
        <taxon>Gunneridae</taxon>
        <taxon>Pentapetalae</taxon>
        <taxon>rosids</taxon>
        <taxon>fabids</taxon>
        <taxon>Fabales</taxon>
        <taxon>Fabaceae</taxon>
        <taxon>Papilionoideae</taxon>
        <taxon>50 kb inversion clade</taxon>
        <taxon>NPAAA clade</taxon>
        <taxon>Hologalegina</taxon>
        <taxon>IRL clade</taxon>
        <taxon>Fabeae</taxon>
        <taxon>Lathyrus</taxon>
    </lineage>
</organism>
<dbReference type="AlphaFoldDB" id="A0A9D4XW19"/>
<dbReference type="Gramene" id="Psat03G0255400-T1">
    <property type="protein sequence ID" value="KAI5427174.1"/>
    <property type="gene ID" value="KIW84_032554"/>
</dbReference>
<reference evidence="2 3" key="1">
    <citation type="journal article" date="2022" name="Nat. Genet.">
        <title>Improved pea reference genome and pan-genome highlight genomic features and evolutionary characteristics.</title>
        <authorList>
            <person name="Yang T."/>
            <person name="Liu R."/>
            <person name="Luo Y."/>
            <person name="Hu S."/>
            <person name="Wang D."/>
            <person name="Wang C."/>
            <person name="Pandey M.K."/>
            <person name="Ge S."/>
            <person name="Xu Q."/>
            <person name="Li N."/>
            <person name="Li G."/>
            <person name="Huang Y."/>
            <person name="Saxena R.K."/>
            <person name="Ji Y."/>
            <person name="Li M."/>
            <person name="Yan X."/>
            <person name="He Y."/>
            <person name="Liu Y."/>
            <person name="Wang X."/>
            <person name="Xiang C."/>
            <person name="Varshney R.K."/>
            <person name="Ding H."/>
            <person name="Gao S."/>
            <person name="Zong X."/>
        </authorList>
    </citation>
    <scope>NUCLEOTIDE SEQUENCE [LARGE SCALE GENOMIC DNA]</scope>
    <source>
        <strain evidence="2 3">cv. Zhongwan 6</strain>
    </source>
</reference>
<dbReference type="EMBL" id="JAMSHJ010000003">
    <property type="protein sequence ID" value="KAI5427174.1"/>
    <property type="molecule type" value="Genomic_DNA"/>
</dbReference>
<dbReference type="SUPFAM" id="SSF81383">
    <property type="entry name" value="F-box domain"/>
    <property type="match status" value="1"/>
</dbReference>
<dbReference type="InterPro" id="IPR050232">
    <property type="entry name" value="FBL13/AtMIF1-like"/>
</dbReference>
<evidence type="ECO:0000259" key="1">
    <source>
        <dbReference type="PROSITE" id="PS50181"/>
    </source>
</evidence>
<accession>A0A9D4XW19</accession>
<dbReference type="Pfam" id="PF24758">
    <property type="entry name" value="LRR_At5g56370"/>
    <property type="match status" value="1"/>
</dbReference>
<dbReference type="SUPFAM" id="SSF52047">
    <property type="entry name" value="RNI-like"/>
    <property type="match status" value="1"/>
</dbReference>
<protein>
    <recommendedName>
        <fullName evidence="1">F-box domain-containing protein</fullName>
    </recommendedName>
</protein>
<keyword evidence="3" id="KW-1185">Reference proteome</keyword>
<gene>
    <name evidence="2" type="ORF">KIW84_032554</name>
</gene>
<comment type="caution">
    <text evidence="2">The sequence shown here is derived from an EMBL/GenBank/DDBJ whole genome shotgun (WGS) entry which is preliminary data.</text>
</comment>
<dbReference type="InterPro" id="IPR001810">
    <property type="entry name" value="F-box_dom"/>
</dbReference>
<dbReference type="Gene3D" id="3.80.10.10">
    <property type="entry name" value="Ribonuclease Inhibitor"/>
    <property type="match status" value="1"/>
</dbReference>
<dbReference type="PANTHER" id="PTHR31900">
    <property type="entry name" value="F-BOX/RNI SUPERFAMILY PROTEIN-RELATED"/>
    <property type="match status" value="1"/>
</dbReference>
<dbReference type="InterPro" id="IPR032675">
    <property type="entry name" value="LRR_dom_sf"/>
</dbReference>
<proteinExistence type="predicted"/>
<name>A0A9D4XW19_PEA</name>
<dbReference type="InterPro" id="IPR055411">
    <property type="entry name" value="LRR_FXL15/At3g58940/PEG3-like"/>
</dbReference>
<dbReference type="Proteomes" id="UP001058974">
    <property type="component" value="Chromosome 3"/>
</dbReference>
<dbReference type="PANTHER" id="PTHR31900:SF32">
    <property type="entry name" value="F-BOX_RNI_FBD-LIKE DOMAIN PROTEIN"/>
    <property type="match status" value="1"/>
</dbReference>